<dbReference type="RefSeq" id="WP_090838028.1">
    <property type="nucleotide sequence ID" value="NZ_FORM01000002.1"/>
</dbReference>
<reference evidence="2" key="1">
    <citation type="submission" date="2016-10" db="EMBL/GenBank/DDBJ databases">
        <authorList>
            <person name="Varghese N."/>
            <person name="Submissions S."/>
        </authorList>
    </citation>
    <scope>NUCLEOTIDE SEQUENCE [LARGE SCALE GENOMIC DNA]</scope>
    <source>
        <strain evidence="2">DSM 28881</strain>
    </source>
</reference>
<dbReference type="Gene3D" id="3.20.20.80">
    <property type="entry name" value="Glycosidases"/>
    <property type="match status" value="1"/>
</dbReference>
<dbReference type="PROSITE" id="PS51257">
    <property type="entry name" value="PROKAR_LIPOPROTEIN"/>
    <property type="match status" value="1"/>
</dbReference>
<dbReference type="STRING" id="1144750.SAMN05443431_102373"/>
<sequence length="332" mass="38501">MRINPLLLLIVLLQSCTAQVKKINGVSYVAHRDSITQKNIAPLLNINANYAAIMPFAMIKDLAHPVVNYDKERQWFGETLTGGKQYINTLKKNNINAMLKPQIWVWKGEFTGFLEMTTEADWLTFETTYSKFILAFAQVAEDTNTEIFCIGTELEKFVAARPEYWSKLIKDIRAIYKGKLTYAANWNEFEKTPFWDQLDYIGVDAYFPVSDSKTPTIEECLKGWAKHKETLKTFSEKYNKPILFTEFGYRSIDYSGKAPWTVDRVESKVNLDAQVNTTKALFKTFWNEDWFAGGFVWKWFINHDKVGGLENNRFTPQNKPAETVIKEHYKVN</sequence>
<dbReference type="InterPro" id="IPR055151">
    <property type="entry name" value="GH113"/>
</dbReference>
<dbReference type="Proteomes" id="UP000199559">
    <property type="component" value="Unassembled WGS sequence"/>
</dbReference>
<evidence type="ECO:0008006" key="3">
    <source>
        <dbReference type="Google" id="ProtNLM"/>
    </source>
</evidence>
<dbReference type="AlphaFoldDB" id="A0A1I3LEL2"/>
<dbReference type="Pfam" id="PF22612">
    <property type="entry name" value="GH113"/>
    <property type="match status" value="1"/>
</dbReference>
<gene>
    <name evidence="1" type="ORF">SAMN05443431_102373</name>
</gene>
<evidence type="ECO:0000313" key="1">
    <source>
        <dbReference type="EMBL" id="SFI83193.1"/>
    </source>
</evidence>
<dbReference type="EMBL" id="FORM01000002">
    <property type="protein sequence ID" value="SFI83193.1"/>
    <property type="molecule type" value="Genomic_DNA"/>
</dbReference>
<keyword evidence="2" id="KW-1185">Reference proteome</keyword>
<evidence type="ECO:0000313" key="2">
    <source>
        <dbReference type="Proteomes" id="UP000199559"/>
    </source>
</evidence>
<dbReference type="InterPro" id="IPR017853">
    <property type="entry name" value="GH"/>
</dbReference>
<proteinExistence type="predicted"/>
<organism evidence="1 2">
    <name type="scientific">Olleya namhaensis</name>
    <dbReference type="NCBI Taxonomy" id="1144750"/>
    <lineage>
        <taxon>Bacteria</taxon>
        <taxon>Pseudomonadati</taxon>
        <taxon>Bacteroidota</taxon>
        <taxon>Flavobacteriia</taxon>
        <taxon>Flavobacteriales</taxon>
        <taxon>Flavobacteriaceae</taxon>
    </lineage>
</organism>
<name>A0A1I3LEL2_9FLAO</name>
<dbReference type="SUPFAM" id="SSF51445">
    <property type="entry name" value="(Trans)glycosidases"/>
    <property type="match status" value="1"/>
</dbReference>
<protein>
    <recommendedName>
        <fullName evidence="3">GTA TIM-barrel-like domain-containing protein</fullName>
    </recommendedName>
</protein>
<accession>A0A1I3LEL2</accession>
<dbReference type="CDD" id="cd19608">
    <property type="entry name" value="GH113_mannanase-like"/>
    <property type="match status" value="1"/>
</dbReference>